<feature type="region of interest" description="Disordered" evidence="2">
    <location>
        <begin position="1161"/>
        <end position="1185"/>
    </location>
</feature>
<feature type="domain" description="Cold shock" evidence="3">
    <location>
        <begin position="275"/>
        <end position="354"/>
    </location>
</feature>
<keyword evidence="1" id="KW-0175">Coiled coil</keyword>
<feature type="compositionally biased region" description="Basic and acidic residues" evidence="2">
    <location>
        <begin position="725"/>
        <end position="735"/>
    </location>
</feature>
<evidence type="ECO:0000313" key="5">
    <source>
        <dbReference type="Proteomes" id="UP001239994"/>
    </source>
</evidence>
<feature type="compositionally biased region" description="Basic and acidic residues" evidence="2">
    <location>
        <begin position="600"/>
        <end position="618"/>
    </location>
</feature>
<dbReference type="Proteomes" id="UP001239994">
    <property type="component" value="Unassembled WGS sequence"/>
</dbReference>
<gene>
    <name evidence="4" type="ORF">P4O66_013480</name>
</gene>
<dbReference type="Pfam" id="PF23456">
    <property type="entry name" value="CSDE1"/>
    <property type="match status" value="1"/>
</dbReference>
<evidence type="ECO:0000256" key="2">
    <source>
        <dbReference type="SAM" id="MobiDB-lite"/>
    </source>
</evidence>
<sequence length="1840" mass="208534">PPPGRSMGVISFIGNNYGFIEREDLKKFSFSFDAYFGNRDHIVPGVKVHFTAVKELGRECATDVKVAPGGTEDIEATVYEGVVTTVLPDTYVMDPYPGRIRTILSTDPIKLPFGKTDSKTTLLLFDRVKFQLLTDIITKINRATNIIPQIPETFQLTKEIRETGIITNIKDAVCTIMSEKHENLTASVSDSLLDSELKAMDEVEFTALSVKDTVKAIRLKKLLKGSVIFDTQTKNKIAEVKEKATNLSPAKDKWKPVSSVLTTEGMGVNEDISSEKYEGAVFQVVPRNFKEAEQVEEHKLTQGLLDSMVEGTQKRLPFRSSDVITQATMMVGDRVYFNISTNPETKEERAVNIKIQPDTLQSESEEQRKIGIIVKLDESSGFIKTPQDPELFFNLSEIMDDIKLIVGEKVEFTLAATEGGEEDKQAIRIRKLTESVFTSVPKLEALGEKEKKKMTIRLLRDPKEQIKKEGKNSDLLAAVKQEKGKVETSKAVKLPKGPKQEIIGKQEKLKGKVDRERSKSRESSRHRYSWSRSLSRDRSSSYYRRHRSSSRERRSGKYRRSRSRSKERLRRYGHSYSHSHSRSRSRSRERIGRSGKKRSRSPEHRDEHCKGQSSSKEHSSKRRSRSPDNQTEALKKKNTSSFMDPSHAETVDDELTKKRKELLELNELIARKRAIIAMEQNTKSFKDVLEMDRQHGFATFDYQHKTCLENTWNTDVKPVKSILKKHSEPQMDPKHQVSKRSVTPEEPVGYPVGSDYNFFGSASSVPAWIVQSSTTEIEDQELVWKKRQLDELSESIARKRAIMAMEQKEDLDITVPNENTWRLDIKPDLQPKKSILKKRTEPLTDQPQSDISSSDQYGYSRDLFSISKPPQDDYSALLKPLMPSHTSLEKSTNLTPVPCKNDNLFKRLINEVSTTSRMGENLTFNHPPGHPSVPRLSNSGSFYDQKSTRESKAGYSHEDTGSTSYFGEHQFCHQARDQSSISAGPSTPSSASDQKRNLTTQMQRFLSALNKADPNLLSSLFREARKDSVPVGSLKNPQLQADRNVPSKDELYDPFKGTENSEANSLLMGSKAGRIPALEQAETCSVDYSQDDLLPHERAVQDGSGFSKIVGMKYGTDPKVENRFLYGDKAVSHGNFSKEQKQFLDQSDRYELHRDHYPFEHQNLPSKKHEKPHSHVRNLYTENRERYERQIESERYKVESSLSPLHQKSQDTSECVDKKTEHYEKLQNLLQTIGLSLDTAEVSKLTDRTRERLYGKKVKPQSASTRSFEKDEQSTTRYDRKGSRADSTDSEDVRSVSPARSSNREVYLSYLDSVRHRDNCNEEVAVVKEREKDLVSLKRTIKNSPEARQVIPDQYKLTSPLTNVKLDSYKTMEPLSPSAQSLGSFYTQISTESSSTLHYHKGRQDSWENSYPMDKDQKGNSQALVSPYGAIPPVLLHYAAGNQGPPPHVPPGYGAYTPPVNPLTIMPPSPELYPVFPPFCTRTPFGPPLTPTFQPPTGQFDMSIQPGGSGYDKLQTKIKPAAPTRCLKTIETVKTKEPFSVKPALLNVQPALISIQTIEDTQPKDVQEEAESKKVAPITEDDIKAKQKKRLEQFNQRMKLKKEQMEAQRTRGQSQKSAPGLLRVMLPLYCHIFTGRVTRKEVKNVWICGHSLVFWAEKRATSPEIGMQLGMDPNSVRIWWKGVQGMTWQQLLPQLLQLKDNWPKPDVILMHLGGNDIGKITVGAFLAAVKKDLISMKSIFPQCLLVWSDILPRRSWRHSDDSKAVDNTRKAMNNSIHSIITELGGSSLTHENIMPGLDTGLYRPDGVHLSGKGIDTFNLNMQDFLEKWESDLSEMEPSEI</sequence>
<comment type="caution">
    <text evidence="4">The sequence shown here is derived from an EMBL/GenBank/DDBJ whole genome shotgun (WGS) entry which is preliminary data.</text>
</comment>
<dbReference type="InterPro" id="IPR036514">
    <property type="entry name" value="SGNH_hydro_sf"/>
</dbReference>
<keyword evidence="5" id="KW-1185">Reference proteome</keyword>
<dbReference type="Gene3D" id="2.40.50.140">
    <property type="entry name" value="Nucleic acid-binding proteins"/>
    <property type="match status" value="4"/>
</dbReference>
<organism evidence="4 5">
    <name type="scientific">Electrophorus voltai</name>
    <dbReference type="NCBI Taxonomy" id="2609070"/>
    <lineage>
        <taxon>Eukaryota</taxon>
        <taxon>Metazoa</taxon>
        <taxon>Chordata</taxon>
        <taxon>Craniata</taxon>
        <taxon>Vertebrata</taxon>
        <taxon>Euteleostomi</taxon>
        <taxon>Actinopterygii</taxon>
        <taxon>Neopterygii</taxon>
        <taxon>Teleostei</taxon>
        <taxon>Ostariophysi</taxon>
        <taxon>Gymnotiformes</taxon>
        <taxon>Gymnotoidei</taxon>
        <taxon>Gymnotidae</taxon>
        <taxon>Electrophorus</taxon>
    </lineage>
</organism>
<accession>A0AAD9DTS4</accession>
<dbReference type="CDD" id="cd00229">
    <property type="entry name" value="SGNH_hydrolase"/>
    <property type="match status" value="1"/>
</dbReference>
<feature type="compositionally biased region" description="Low complexity" evidence="2">
    <location>
        <begin position="845"/>
        <end position="856"/>
    </location>
</feature>
<feature type="region of interest" description="Disordered" evidence="2">
    <location>
        <begin position="1197"/>
        <end position="1216"/>
    </location>
</feature>
<feature type="region of interest" description="Disordered" evidence="2">
    <location>
        <begin position="832"/>
        <end position="856"/>
    </location>
</feature>
<feature type="compositionally biased region" description="Low complexity" evidence="2">
    <location>
        <begin position="979"/>
        <end position="992"/>
    </location>
</feature>
<feature type="compositionally biased region" description="Basic residues" evidence="2">
    <location>
        <begin position="1166"/>
        <end position="1176"/>
    </location>
</feature>
<reference evidence="4" key="1">
    <citation type="submission" date="2023-03" db="EMBL/GenBank/DDBJ databases">
        <title>Electrophorus voltai genome.</title>
        <authorList>
            <person name="Bian C."/>
        </authorList>
    </citation>
    <scope>NUCLEOTIDE SEQUENCE</scope>
    <source>
        <strain evidence="4">CB-2022</strain>
        <tissue evidence="4">Muscle</tissue>
    </source>
</reference>
<evidence type="ECO:0000256" key="1">
    <source>
        <dbReference type="SAM" id="Coils"/>
    </source>
</evidence>
<feature type="compositionally biased region" description="Basic residues" evidence="2">
    <location>
        <begin position="556"/>
        <end position="585"/>
    </location>
</feature>
<name>A0AAD9DTS4_9TELE</name>
<dbReference type="PANTHER" id="PTHR12913">
    <property type="entry name" value="UNR PROTEIN N-RAS UPSTREAM GENE PROTEIN"/>
    <property type="match status" value="1"/>
</dbReference>
<feature type="compositionally biased region" description="Polar residues" evidence="2">
    <location>
        <begin position="935"/>
        <end position="945"/>
    </location>
</feature>
<protein>
    <recommendedName>
        <fullName evidence="3">Cold shock domain-containing protein</fullName>
    </recommendedName>
</protein>
<feature type="non-terminal residue" evidence="4">
    <location>
        <position position="1"/>
    </location>
</feature>
<feature type="compositionally biased region" description="Basic and acidic residues" evidence="2">
    <location>
        <begin position="1267"/>
        <end position="1294"/>
    </location>
</feature>
<feature type="region of interest" description="Disordered" evidence="2">
    <location>
        <begin position="725"/>
        <end position="746"/>
    </location>
</feature>
<evidence type="ECO:0000259" key="3">
    <source>
        <dbReference type="Pfam" id="PF23456"/>
    </source>
</evidence>
<feature type="coiled-coil region" evidence="1">
    <location>
        <begin position="1584"/>
        <end position="1611"/>
    </location>
</feature>
<dbReference type="InterPro" id="IPR012340">
    <property type="entry name" value="NA-bd_OB-fold"/>
</dbReference>
<dbReference type="Gene3D" id="3.40.50.1110">
    <property type="entry name" value="SGNH hydrolase"/>
    <property type="match status" value="1"/>
</dbReference>
<dbReference type="InterPro" id="IPR056400">
    <property type="entry name" value="CSDE1"/>
</dbReference>
<proteinExistence type="predicted"/>
<dbReference type="SUPFAM" id="SSF52266">
    <property type="entry name" value="SGNH hydrolase"/>
    <property type="match status" value="1"/>
</dbReference>
<feature type="region of interest" description="Disordered" evidence="2">
    <location>
        <begin position="919"/>
        <end position="960"/>
    </location>
</feature>
<feature type="region of interest" description="Disordered" evidence="2">
    <location>
        <begin position="486"/>
        <end position="653"/>
    </location>
</feature>
<feature type="region of interest" description="Disordered" evidence="2">
    <location>
        <begin position="1253"/>
        <end position="1301"/>
    </location>
</feature>
<dbReference type="PANTHER" id="PTHR12913:SF3">
    <property type="entry name" value="SI:DKEYP-121D4.3"/>
    <property type="match status" value="1"/>
</dbReference>
<evidence type="ECO:0000313" key="4">
    <source>
        <dbReference type="EMBL" id="KAK1791462.1"/>
    </source>
</evidence>
<feature type="compositionally biased region" description="Basic and acidic residues" evidence="2">
    <location>
        <begin position="498"/>
        <end position="525"/>
    </location>
</feature>
<dbReference type="SUPFAM" id="SSF50249">
    <property type="entry name" value="Nucleic acid-binding proteins"/>
    <property type="match status" value="1"/>
</dbReference>
<feature type="region of interest" description="Disordered" evidence="2">
    <location>
        <begin position="974"/>
        <end position="995"/>
    </location>
</feature>
<feature type="compositionally biased region" description="Basic and acidic residues" evidence="2">
    <location>
        <begin position="946"/>
        <end position="960"/>
    </location>
</feature>
<dbReference type="EMBL" id="JAROKS010000020">
    <property type="protein sequence ID" value="KAK1791462.1"/>
    <property type="molecule type" value="Genomic_DNA"/>
</dbReference>